<evidence type="ECO:0000313" key="1">
    <source>
        <dbReference type="EMBL" id="KAJ1900062.1"/>
    </source>
</evidence>
<comment type="caution">
    <text evidence="1">The sequence shown here is derived from an EMBL/GenBank/DDBJ whole genome shotgun (WGS) entry which is preliminary data.</text>
</comment>
<keyword evidence="2" id="KW-1185">Reference proteome</keyword>
<sequence length="542" mass="58506">MSALDNDGSSAISRNIAGGDRPPLSASSAHTVYEIAHTAEQIISGKYTQVALQFPDELLIDSTIVSQELQKLIPHTTRVFILADTSFGSCCVDEVAAEHYSADLVVHYGKTCLSLTSRVPVLYVFGREQMDVLGCVAKTEDALEGRNILVVFDVPLAWCAGDVAARMRESGRFGHVALSSISVAGRLYKPPGIKRAKRCSDGSGANACANASGESACCGNTCEKPAATSVDGSSNVSLETTGITPGRSWDLATGKSLSDYTILYLGSEGATLTNLMLTARAQCVFSYDAQTHSLREESATANRHLSRRYFAVQRAKDADVIGIVVGTVAATRYIAVLQQLKQMVKRAHKKLYVFVVGKMSMVKLANFAEIEAFVLVACPENSLVDGKDFDKPIVTPFEMMLAMSRTREWTGDYVTDFGDFLELAQEDERQEGCAESGSEDSDTPHYSLVTGALKHRRRYNDPAVSGGVEAGAGDLVLRNNKTDIAKYLGSAAAEHLMARSFRGLGHDEDADEREELPPMLAIEGRSGIARGYNTAESQDHQI</sequence>
<dbReference type="Proteomes" id="UP001150581">
    <property type="component" value="Unassembled WGS sequence"/>
</dbReference>
<name>A0ACC1ISJ8_9FUNG</name>
<evidence type="ECO:0000313" key="2">
    <source>
        <dbReference type="Proteomes" id="UP001150581"/>
    </source>
</evidence>
<organism evidence="1 2">
    <name type="scientific">Kickxella alabastrina</name>
    <dbReference type="NCBI Taxonomy" id="61397"/>
    <lineage>
        <taxon>Eukaryota</taxon>
        <taxon>Fungi</taxon>
        <taxon>Fungi incertae sedis</taxon>
        <taxon>Zoopagomycota</taxon>
        <taxon>Kickxellomycotina</taxon>
        <taxon>Kickxellomycetes</taxon>
        <taxon>Kickxellales</taxon>
        <taxon>Kickxellaceae</taxon>
        <taxon>Kickxella</taxon>
    </lineage>
</organism>
<reference evidence="1" key="1">
    <citation type="submission" date="2022-07" db="EMBL/GenBank/DDBJ databases">
        <title>Phylogenomic reconstructions and comparative analyses of Kickxellomycotina fungi.</title>
        <authorList>
            <person name="Reynolds N.K."/>
            <person name="Stajich J.E."/>
            <person name="Barry K."/>
            <person name="Grigoriev I.V."/>
            <person name="Crous P."/>
            <person name="Smith M.E."/>
        </authorList>
    </citation>
    <scope>NUCLEOTIDE SEQUENCE</scope>
    <source>
        <strain evidence="1">Benny 63K</strain>
    </source>
</reference>
<proteinExistence type="predicted"/>
<accession>A0ACC1ISJ8</accession>
<gene>
    <name evidence="1" type="primary">DPH2</name>
    <name evidence="1" type="ORF">LPJ66_001716</name>
</gene>
<protein>
    <submittedName>
        <fullName evidence="1">Diphthamide biosynthesis protein 2</fullName>
    </submittedName>
</protein>
<dbReference type="EMBL" id="JANBPG010000105">
    <property type="protein sequence ID" value="KAJ1900062.1"/>
    <property type="molecule type" value="Genomic_DNA"/>
</dbReference>